<evidence type="ECO:0000313" key="1">
    <source>
        <dbReference type="EMBL" id="KAK3750808.1"/>
    </source>
</evidence>
<dbReference type="AlphaFoldDB" id="A0AAE1D0Z0"/>
<protein>
    <submittedName>
        <fullName evidence="1">Uncharacterized protein</fullName>
    </submittedName>
</protein>
<comment type="caution">
    <text evidence="1">The sequence shown here is derived from an EMBL/GenBank/DDBJ whole genome shotgun (WGS) entry which is preliminary data.</text>
</comment>
<dbReference type="Proteomes" id="UP001283361">
    <property type="component" value="Unassembled WGS sequence"/>
</dbReference>
<gene>
    <name evidence="1" type="ORF">RRG08_037249</name>
</gene>
<accession>A0AAE1D0Z0</accession>
<evidence type="ECO:0000313" key="2">
    <source>
        <dbReference type="Proteomes" id="UP001283361"/>
    </source>
</evidence>
<dbReference type="EMBL" id="JAWDGP010005847">
    <property type="protein sequence ID" value="KAK3750808.1"/>
    <property type="molecule type" value="Genomic_DNA"/>
</dbReference>
<name>A0AAE1D0Z0_9GAST</name>
<keyword evidence="2" id="KW-1185">Reference proteome</keyword>
<proteinExistence type="predicted"/>
<sequence>MALFWSSKGSPKGIISHSERIATVSQYMYFILNHRWSLLHPIKNRTYVQNADFFSPLFSLQQRFVWSKPAHHDMRFNGLVLVM</sequence>
<reference evidence="1" key="1">
    <citation type="journal article" date="2023" name="G3 (Bethesda)">
        <title>A reference genome for the long-term kleptoplast-retaining sea slug Elysia crispata morphotype clarki.</title>
        <authorList>
            <person name="Eastman K.E."/>
            <person name="Pendleton A.L."/>
            <person name="Shaikh M.A."/>
            <person name="Suttiyut T."/>
            <person name="Ogas R."/>
            <person name="Tomko P."/>
            <person name="Gavelis G."/>
            <person name="Widhalm J.R."/>
            <person name="Wisecaver J.H."/>
        </authorList>
    </citation>
    <scope>NUCLEOTIDE SEQUENCE</scope>
    <source>
        <strain evidence="1">ECLA1</strain>
    </source>
</reference>
<organism evidence="1 2">
    <name type="scientific">Elysia crispata</name>
    <name type="common">lettuce slug</name>
    <dbReference type="NCBI Taxonomy" id="231223"/>
    <lineage>
        <taxon>Eukaryota</taxon>
        <taxon>Metazoa</taxon>
        <taxon>Spiralia</taxon>
        <taxon>Lophotrochozoa</taxon>
        <taxon>Mollusca</taxon>
        <taxon>Gastropoda</taxon>
        <taxon>Heterobranchia</taxon>
        <taxon>Euthyneura</taxon>
        <taxon>Panpulmonata</taxon>
        <taxon>Sacoglossa</taxon>
        <taxon>Placobranchoidea</taxon>
        <taxon>Plakobranchidae</taxon>
        <taxon>Elysia</taxon>
    </lineage>
</organism>